<dbReference type="AlphaFoldDB" id="A0A183CTL9"/>
<evidence type="ECO:0000313" key="2">
    <source>
        <dbReference type="WBParaSite" id="GPLIN_001622700"/>
    </source>
</evidence>
<dbReference type="Proteomes" id="UP000050741">
    <property type="component" value="Unassembled WGS sequence"/>
</dbReference>
<keyword evidence="1" id="KW-1185">Reference proteome</keyword>
<reference evidence="2" key="2">
    <citation type="submission" date="2016-06" db="UniProtKB">
        <authorList>
            <consortium name="WormBaseParasite"/>
        </authorList>
    </citation>
    <scope>IDENTIFICATION</scope>
</reference>
<protein>
    <submittedName>
        <fullName evidence="2">3-oxoacyl-ACP synthase</fullName>
    </submittedName>
</protein>
<dbReference type="WBParaSite" id="GPLIN_001622700">
    <property type="protein sequence ID" value="GPLIN_001622700"/>
    <property type="gene ID" value="GPLIN_001622700"/>
</dbReference>
<organism evidence="1 2">
    <name type="scientific">Globodera pallida</name>
    <name type="common">Potato cyst nematode worm</name>
    <name type="synonym">Heterodera pallida</name>
    <dbReference type="NCBI Taxonomy" id="36090"/>
    <lineage>
        <taxon>Eukaryota</taxon>
        <taxon>Metazoa</taxon>
        <taxon>Ecdysozoa</taxon>
        <taxon>Nematoda</taxon>
        <taxon>Chromadorea</taxon>
        <taxon>Rhabditida</taxon>
        <taxon>Tylenchina</taxon>
        <taxon>Tylenchomorpha</taxon>
        <taxon>Tylenchoidea</taxon>
        <taxon>Heteroderidae</taxon>
        <taxon>Heteroderinae</taxon>
        <taxon>Globodera</taxon>
    </lineage>
</organism>
<sequence length="31" mass="3536">ALDLAELRRFALFDTGMATCSVRRQGHWRGT</sequence>
<reference evidence="1" key="1">
    <citation type="submission" date="2014-05" db="EMBL/GenBank/DDBJ databases">
        <title>The genome and life-stage specific transcriptomes of Globodera pallida elucidate key aspects of plant parasitism by a cyst nematode.</title>
        <authorList>
            <person name="Cotton J.A."/>
            <person name="Lilley C.J."/>
            <person name="Jones L.M."/>
            <person name="Kikuchi T."/>
            <person name="Reid A.J."/>
            <person name="Thorpe P."/>
            <person name="Tsai I.J."/>
            <person name="Beasley H."/>
            <person name="Blok V."/>
            <person name="Cock P.J.A."/>
            <person name="Van den Akker S.E."/>
            <person name="Holroyd N."/>
            <person name="Hunt M."/>
            <person name="Mantelin S."/>
            <person name="Naghra H."/>
            <person name="Pain A."/>
            <person name="Palomares-Rius J.E."/>
            <person name="Zarowiecki M."/>
            <person name="Berriman M."/>
            <person name="Jones J.T."/>
            <person name="Urwin P.E."/>
        </authorList>
    </citation>
    <scope>NUCLEOTIDE SEQUENCE [LARGE SCALE GENOMIC DNA]</scope>
    <source>
        <strain evidence="1">Lindley</strain>
    </source>
</reference>
<evidence type="ECO:0000313" key="1">
    <source>
        <dbReference type="Proteomes" id="UP000050741"/>
    </source>
</evidence>
<name>A0A183CTL9_GLOPA</name>
<proteinExistence type="predicted"/>
<accession>A0A183CTL9</accession>